<evidence type="ECO:0000256" key="4">
    <source>
        <dbReference type="ARBA" id="ARBA00022679"/>
    </source>
</evidence>
<dbReference type="SUPFAM" id="SSF52777">
    <property type="entry name" value="CoA-dependent acyltransferases"/>
    <property type="match status" value="1"/>
</dbReference>
<dbReference type="Proteomes" id="UP000515806">
    <property type="component" value="Chromosome"/>
</dbReference>
<keyword evidence="5 7" id="KW-0450">Lipoyl</keyword>
<proteinExistence type="inferred from homology"/>
<evidence type="ECO:0000256" key="6">
    <source>
        <dbReference type="ARBA" id="ARBA00023315"/>
    </source>
</evidence>
<evidence type="ECO:0000259" key="9">
    <source>
        <dbReference type="PROSITE" id="PS50968"/>
    </source>
</evidence>
<evidence type="ECO:0000256" key="7">
    <source>
        <dbReference type="RuleBase" id="RU003423"/>
    </source>
</evidence>
<feature type="region of interest" description="Disordered" evidence="8">
    <location>
        <begin position="187"/>
        <end position="216"/>
    </location>
</feature>
<dbReference type="RefSeq" id="WP_187594995.1">
    <property type="nucleotide sequence ID" value="NZ_CP060723.1"/>
</dbReference>
<gene>
    <name evidence="11" type="ORF">H9L23_10980</name>
</gene>
<dbReference type="InterPro" id="IPR001078">
    <property type="entry name" value="2-oxoacid_DH_actylTfrase"/>
</dbReference>
<accession>A0A7G9QMI2</accession>
<dbReference type="Gene3D" id="4.10.320.10">
    <property type="entry name" value="E3-binding domain"/>
    <property type="match status" value="1"/>
</dbReference>
<reference evidence="11 12" key="1">
    <citation type="submission" date="2020-08" db="EMBL/GenBank/DDBJ databases">
        <title>Genome sequence of Pedobacter roseus KACC 11594T.</title>
        <authorList>
            <person name="Hyun D.-W."/>
            <person name="Bae J.-W."/>
        </authorList>
    </citation>
    <scope>NUCLEOTIDE SEQUENCE [LARGE SCALE GENOMIC DNA]</scope>
    <source>
        <strain evidence="11 12">KACC 11594</strain>
    </source>
</reference>
<comment type="cofactor">
    <cofactor evidence="1 7">
        <name>(R)-lipoate</name>
        <dbReference type="ChEBI" id="CHEBI:83088"/>
    </cofactor>
</comment>
<dbReference type="InterPro" id="IPR004167">
    <property type="entry name" value="PSBD"/>
</dbReference>
<comment type="similarity">
    <text evidence="2 7">Belongs to the 2-oxoacid dehydrogenase family.</text>
</comment>
<keyword evidence="6 7" id="KW-0012">Acyltransferase</keyword>
<feature type="domain" description="Lipoyl-binding" evidence="9">
    <location>
        <begin position="3"/>
        <end position="78"/>
    </location>
</feature>
<evidence type="ECO:0000256" key="2">
    <source>
        <dbReference type="ARBA" id="ARBA00007317"/>
    </source>
</evidence>
<evidence type="ECO:0000313" key="12">
    <source>
        <dbReference type="Proteomes" id="UP000515806"/>
    </source>
</evidence>
<dbReference type="PROSITE" id="PS00189">
    <property type="entry name" value="LIPOYL"/>
    <property type="match status" value="1"/>
</dbReference>
<comment type="subunit">
    <text evidence="3">Forms a 24-polypeptide structural core with octahedral symmetry.</text>
</comment>
<feature type="compositionally biased region" description="Polar residues" evidence="8">
    <location>
        <begin position="198"/>
        <end position="216"/>
    </location>
</feature>
<dbReference type="SUPFAM" id="SSF51230">
    <property type="entry name" value="Single hybrid motif"/>
    <property type="match status" value="1"/>
</dbReference>
<dbReference type="PROSITE" id="PS51826">
    <property type="entry name" value="PSBD"/>
    <property type="match status" value="1"/>
</dbReference>
<evidence type="ECO:0000259" key="10">
    <source>
        <dbReference type="PROSITE" id="PS51826"/>
    </source>
</evidence>
<evidence type="ECO:0000256" key="1">
    <source>
        <dbReference type="ARBA" id="ARBA00001938"/>
    </source>
</evidence>
<dbReference type="GO" id="GO:0031405">
    <property type="term" value="F:lipoic acid binding"/>
    <property type="evidence" value="ECO:0007669"/>
    <property type="project" value="TreeGrafter"/>
</dbReference>
<sequence length="453" mass="48717">MAQYELLLPKMGESVAEATVIKWVKQPGDTIDLDDTILEIATDKVDSEVPSPVAGKLVKQLFQENDVAQVGDVIAIIETAGGEHPTAETPVAETPKAEEKVETIPGIEQLPSENKAVATDFSASERFYSPLVKSIAAQENIALAELDAIKGSGADGRLNKDDLLDYIANKNGGAIAATKTVILTPPAPPVSETAVPKTAQTSEAVPSSNKTSTTSVSGADEIIEMDRMRKLIADHMVMSKTTSPHVTSFVEADVTNMVLWRNKVKNSFEKRENEKITFTPIFVEAVAKAIKDFPMINVSVNGTQIIKKGNINIGMAAALPSGNLIVPVIRNADQLNLVGLTKAVNDLAIRARNSKLKPDETQGGTFTLTNVGSFGNVMGTPIINQPQVAILAVGAIKKKPAVLETEHGDVIAIRHMMFLSLSYDHRVVDGSLGGMFVRRVADYLESWDLNREI</sequence>
<dbReference type="InterPro" id="IPR036625">
    <property type="entry name" value="E3-bd_dom_sf"/>
</dbReference>
<keyword evidence="4 7" id="KW-0808">Transferase</keyword>
<dbReference type="SUPFAM" id="SSF47005">
    <property type="entry name" value="Peripheral subunit-binding domain of 2-oxo acid dehydrogenase complex"/>
    <property type="match status" value="1"/>
</dbReference>
<dbReference type="Pfam" id="PF02817">
    <property type="entry name" value="E3_binding"/>
    <property type="match status" value="1"/>
</dbReference>
<dbReference type="EMBL" id="CP060723">
    <property type="protein sequence ID" value="QNN44557.1"/>
    <property type="molecule type" value="Genomic_DNA"/>
</dbReference>
<dbReference type="PROSITE" id="PS50968">
    <property type="entry name" value="BIOTINYL_LIPOYL"/>
    <property type="match status" value="1"/>
</dbReference>
<dbReference type="GO" id="GO:0005737">
    <property type="term" value="C:cytoplasm"/>
    <property type="evidence" value="ECO:0007669"/>
    <property type="project" value="TreeGrafter"/>
</dbReference>
<dbReference type="InterPro" id="IPR003016">
    <property type="entry name" value="2-oxoA_DH_lipoyl-BS"/>
</dbReference>
<dbReference type="GO" id="GO:0016407">
    <property type="term" value="F:acetyltransferase activity"/>
    <property type="evidence" value="ECO:0007669"/>
    <property type="project" value="TreeGrafter"/>
</dbReference>
<dbReference type="InterPro" id="IPR050743">
    <property type="entry name" value="2-oxoacid_DH_E2_comp"/>
</dbReference>
<dbReference type="Pfam" id="PF00198">
    <property type="entry name" value="2-oxoacid_dh"/>
    <property type="match status" value="1"/>
</dbReference>
<dbReference type="InterPro" id="IPR011053">
    <property type="entry name" value="Single_hybrid_motif"/>
</dbReference>
<dbReference type="Gene3D" id="2.40.50.100">
    <property type="match status" value="1"/>
</dbReference>
<dbReference type="PANTHER" id="PTHR43178">
    <property type="entry name" value="DIHYDROLIPOAMIDE ACETYLTRANSFERASE COMPONENT OF PYRUVATE DEHYDROGENASE COMPLEX"/>
    <property type="match status" value="1"/>
</dbReference>
<dbReference type="InterPro" id="IPR023213">
    <property type="entry name" value="CAT-like_dom_sf"/>
</dbReference>
<dbReference type="Pfam" id="PF00364">
    <property type="entry name" value="Biotin_lipoyl"/>
    <property type="match status" value="1"/>
</dbReference>
<dbReference type="Gene3D" id="3.30.559.10">
    <property type="entry name" value="Chloramphenicol acetyltransferase-like domain"/>
    <property type="match status" value="1"/>
</dbReference>
<keyword evidence="12" id="KW-1185">Reference proteome</keyword>
<evidence type="ECO:0000256" key="8">
    <source>
        <dbReference type="SAM" id="MobiDB-lite"/>
    </source>
</evidence>
<evidence type="ECO:0000256" key="3">
    <source>
        <dbReference type="ARBA" id="ARBA00011484"/>
    </source>
</evidence>
<organism evidence="11 12">
    <name type="scientific">Pedobacter roseus</name>
    <dbReference type="NCBI Taxonomy" id="336820"/>
    <lineage>
        <taxon>Bacteria</taxon>
        <taxon>Pseudomonadati</taxon>
        <taxon>Bacteroidota</taxon>
        <taxon>Sphingobacteriia</taxon>
        <taxon>Sphingobacteriales</taxon>
        <taxon>Sphingobacteriaceae</taxon>
        <taxon>Pedobacter</taxon>
    </lineage>
</organism>
<dbReference type="KEGG" id="proe:H9L23_10980"/>
<evidence type="ECO:0000313" key="11">
    <source>
        <dbReference type="EMBL" id="QNN44557.1"/>
    </source>
</evidence>
<name>A0A7G9QMI2_9SPHI</name>
<dbReference type="CDD" id="cd06849">
    <property type="entry name" value="lipoyl_domain"/>
    <property type="match status" value="1"/>
</dbReference>
<dbReference type="AlphaFoldDB" id="A0A7G9QMI2"/>
<protein>
    <recommendedName>
        <fullName evidence="7">Dihydrolipoamide acetyltransferase component of pyruvate dehydrogenase complex</fullName>
        <ecNumber evidence="7">2.3.1.-</ecNumber>
    </recommendedName>
</protein>
<dbReference type="EC" id="2.3.1.-" evidence="7"/>
<dbReference type="InterPro" id="IPR000089">
    <property type="entry name" value="Biotin_lipoyl"/>
</dbReference>
<dbReference type="FunFam" id="3.30.559.10:FF:000007">
    <property type="entry name" value="Dihydrolipoamide acetyltransferase component of pyruvate dehydrogenase complex"/>
    <property type="match status" value="1"/>
</dbReference>
<dbReference type="PANTHER" id="PTHR43178:SF5">
    <property type="entry name" value="LIPOAMIDE ACYLTRANSFERASE COMPONENT OF BRANCHED-CHAIN ALPHA-KETO ACID DEHYDROGENASE COMPLEX, MITOCHONDRIAL"/>
    <property type="match status" value="1"/>
</dbReference>
<feature type="domain" description="Peripheral subunit-binding (PSBD)" evidence="10">
    <location>
        <begin position="127"/>
        <end position="167"/>
    </location>
</feature>
<evidence type="ECO:0000256" key="5">
    <source>
        <dbReference type="ARBA" id="ARBA00022823"/>
    </source>
</evidence>